<dbReference type="InterPro" id="IPR010997">
    <property type="entry name" value="HRDC-like_sf"/>
</dbReference>
<feature type="domain" description="HRDC" evidence="1">
    <location>
        <begin position="212"/>
        <end position="292"/>
    </location>
</feature>
<dbReference type="Gene3D" id="1.10.150.80">
    <property type="entry name" value="HRDC domain"/>
    <property type="match status" value="2"/>
</dbReference>
<dbReference type="SMART" id="SM00474">
    <property type="entry name" value="35EXOc"/>
    <property type="match status" value="1"/>
</dbReference>
<organism evidence="2">
    <name type="scientific">freshwater metagenome</name>
    <dbReference type="NCBI Taxonomy" id="449393"/>
    <lineage>
        <taxon>unclassified sequences</taxon>
        <taxon>metagenomes</taxon>
        <taxon>ecological metagenomes</taxon>
    </lineage>
</organism>
<dbReference type="Pfam" id="PF01612">
    <property type="entry name" value="DNA_pol_A_exo1"/>
    <property type="match status" value="1"/>
</dbReference>
<evidence type="ECO:0000313" key="2">
    <source>
        <dbReference type="EMBL" id="CAB4924487.1"/>
    </source>
</evidence>
<dbReference type="SMART" id="SM00341">
    <property type="entry name" value="HRDC"/>
    <property type="match status" value="1"/>
</dbReference>
<reference evidence="2" key="1">
    <citation type="submission" date="2020-05" db="EMBL/GenBank/DDBJ databases">
        <authorList>
            <person name="Chiriac C."/>
            <person name="Salcher M."/>
            <person name="Ghai R."/>
            <person name="Kavagutti S V."/>
        </authorList>
    </citation>
    <scope>NUCLEOTIDE SEQUENCE</scope>
</reference>
<dbReference type="EMBL" id="CAFBMK010000124">
    <property type="protein sequence ID" value="CAB4924487.1"/>
    <property type="molecule type" value="Genomic_DNA"/>
</dbReference>
<dbReference type="InterPro" id="IPR012337">
    <property type="entry name" value="RNaseH-like_sf"/>
</dbReference>
<protein>
    <submittedName>
        <fullName evidence="2">Unannotated protein</fullName>
    </submittedName>
</protein>
<dbReference type="InterPro" id="IPR044876">
    <property type="entry name" value="HRDC_dom_sf"/>
</dbReference>
<dbReference type="InterPro" id="IPR036397">
    <property type="entry name" value="RNaseH_sf"/>
</dbReference>
<dbReference type="PANTHER" id="PTHR47649:SF1">
    <property type="entry name" value="RIBONUCLEASE D"/>
    <property type="match status" value="1"/>
</dbReference>
<dbReference type="CDD" id="cd06142">
    <property type="entry name" value="RNaseD_exo"/>
    <property type="match status" value="1"/>
</dbReference>
<dbReference type="Pfam" id="PF00570">
    <property type="entry name" value="HRDC"/>
    <property type="match status" value="1"/>
</dbReference>
<proteinExistence type="predicted"/>
<dbReference type="SUPFAM" id="SSF47819">
    <property type="entry name" value="HRDC-like"/>
    <property type="match status" value="2"/>
</dbReference>
<dbReference type="GO" id="GO:0006139">
    <property type="term" value="P:nucleobase-containing compound metabolic process"/>
    <property type="evidence" value="ECO:0007669"/>
    <property type="project" value="InterPro"/>
</dbReference>
<accession>A0A6J7I1F2</accession>
<evidence type="ECO:0000259" key="1">
    <source>
        <dbReference type="PROSITE" id="PS50967"/>
    </source>
</evidence>
<dbReference type="PANTHER" id="PTHR47649">
    <property type="entry name" value="RIBONUCLEASE D"/>
    <property type="match status" value="1"/>
</dbReference>
<dbReference type="GO" id="GO:0000166">
    <property type="term" value="F:nucleotide binding"/>
    <property type="evidence" value="ECO:0007669"/>
    <property type="project" value="InterPro"/>
</dbReference>
<dbReference type="InterPro" id="IPR051086">
    <property type="entry name" value="RNase_D-like"/>
</dbReference>
<dbReference type="InterPro" id="IPR002562">
    <property type="entry name" value="3'-5'_exonuclease_dom"/>
</dbReference>
<name>A0A6J7I1F2_9ZZZZ</name>
<dbReference type="PROSITE" id="PS50967">
    <property type="entry name" value="HRDC"/>
    <property type="match status" value="1"/>
</dbReference>
<sequence length="389" mass="43802">MPSPTDTVVSELAAAAREHGRLGIDTEFVGEGRYRPLLCLAQVAVDTPSGGIRIELLDPIADEFDPAPLADVLADPKIEIVLHAGRQDVALLKRSWETEVRSVFDTQLAAGFAGLRSQMGYDALLREVLKVKLEKSASFTRWEQRPLSDEQKQYAAEDVQHILQLSVAIQNRLVDLGRLDWALEECRALEEVDDSREPELLFPRLPRVDGLDPAQRAVAFRLLEWREEEAAKADRPPSTVLQDQTLVELAKRRPRDRERLAQIRGVNEATLHRRGERLLKAIAEGRDYEPIPVERERPARQDPVDPELVALTETLVRTRANQEDLAYELLANRSDLQRVIAAWRDGTDLPDVRTLQGWRGDVVGKDIFALLNGELALRVGPDRKVAAER</sequence>
<dbReference type="InterPro" id="IPR002121">
    <property type="entry name" value="HRDC_dom"/>
</dbReference>
<dbReference type="SUPFAM" id="SSF53098">
    <property type="entry name" value="Ribonuclease H-like"/>
    <property type="match status" value="1"/>
</dbReference>
<dbReference type="GO" id="GO:0008408">
    <property type="term" value="F:3'-5' exonuclease activity"/>
    <property type="evidence" value="ECO:0007669"/>
    <property type="project" value="InterPro"/>
</dbReference>
<dbReference type="GO" id="GO:0003676">
    <property type="term" value="F:nucleic acid binding"/>
    <property type="evidence" value="ECO:0007669"/>
    <property type="project" value="InterPro"/>
</dbReference>
<gene>
    <name evidence="2" type="ORF">UFOPK3564_02029</name>
</gene>
<dbReference type="AlphaFoldDB" id="A0A6J7I1F2"/>
<dbReference type="Gene3D" id="3.30.420.10">
    <property type="entry name" value="Ribonuclease H-like superfamily/Ribonuclease H"/>
    <property type="match status" value="1"/>
</dbReference>